<name>A0AAV7TGY0_PLEWA</name>
<organism evidence="2 3">
    <name type="scientific">Pleurodeles waltl</name>
    <name type="common">Iberian ribbed newt</name>
    <dbReference type="NCBI Taxonomy" id="8319"/>
    <lineage>
        <taxon>Eukaryota</taxon>
        <taxon>Metazoa</taxon>
        <taxon>Chordata</taxon>
        <taxon>Craniata</taxon>
        <taxon>Vertebrata</taxon>
        <taxon>Euteleostomi</taxon>
        <taxon>Amphibia</taxon>
        <taxon>Batrachia</taxon>
        <taxon>Caudata</taxon>
        <taxon>Salamandroidea</taxon>
        <taxon>Salamandridae</taxon>
        <taxon>Pleurodelinae</taxon>
        <taxon>Pleurodeles</taxon>
    </lineage>
</organism>
<dbReference type="EMBL" id="JANPWB010000006">
    <property type="protein sequence ID" value="KAJ1175574.1"/>
    <property type="molecule type" value="Genomic_DNA"/>
</dbReference>
<comment type="caution">
    <text evidence="2">The sequence shown here is derived from an EMBL/GenBank/DDBJ whole genome shotgun (WGS) entry which is preliminary data.</text>
</comment>
<dbReference type="AlphaFoldDB" id="A0AAV7TGY0"/>
<feature type="region of interest" description="Disordered" evidence="1">
    <location>
        <begin position="48"/>
        <end position="69"/>
    </location>
</feature>
<keyword evidence="3" id="KW-1185">Reference proteome</keyword>
<accession>A0AAV7TGY0</accession>
<dbReference type="Proteomes" id="UP001066276">
    <property type="component" value="Chromosome 3_2"/>
</dbReference>
<reference evidence="2" key="1">
    <citation type="journal article" date="2022" name="bioRxiv">
        <title>Sequencing and chromosome-scale assembly of the giantPleurodeles waltlgenome.</title>
        <authorList>
            <person name="Brown T."/>
            <person name="Elewa A."/>
            <person name="Iarovenko S."/>
            <person name="Subramanian E."/>
            <person name="Araus A.J."/>
            <person name="Petzold A."/>
            <person name="Susuki M."/>
            <person name="Suzuki K.-i.T."/>
            <person name="Hayashi T."/>
            <person name="Toyoda A."/>
            <person name="Oliveira C."/>
            <person name="Osipova E."/>
            <person name="Leigh N.D."/>
            <person name="Simon A."/>
            <person name="Yun M.H."/>
        </authorList>
    </citation>
    <scope>NUCLEOTIDE SEQUENCE</scope>
    <source>
        <strain evidence="2">20211129_DDA</strain>
        <tissue evidence="2">Liver</tissue>
    </source>
</reference>
<evidence type="ECO:0000313" key="2">
    <source>
        <dbReference type="EMBL" id="KAJ1175574.1"/>
    </source>
</evidence>
<proteinExistence type="predicted"/>
<evidence type="ECO:0000313" key="3">
    <source>
        <dbReference type="Proteomes" id="UP001066276"/>
    </source>
</evidence>
<protein>
    <submittedName>
        <fullName evidence="2">Uncharacterized protein</fullName>
    </submittedName>
</protein>
<gene>
    <name evidence="2" type="ORF">NDU88_000861</name>
</gene>
<evidence type="ECO:0000256" key="1">
    <source>
        <dbReference type="SAM" id="MobiDB-lite"/>
    </source>
</evidence>
<sequence>MLKLLLVLHAEIRPSPVSFFFERPAAAKEQQQKRAVASGFASVCSTLRASPRMPTSPSPVRRGARGSAL</sequence>